<dbReference type="NCBIfam" id="TIGR01123">
    <property type="entry name" value="ilvE_II"/>
    <property type="match status" value="1"/>
</dbReference>
<organism evidence="17 18">
    <name type="scientific">Paramicrobacterium chengjingii</name>
    <dbReference type="NCBI Taxonomy" id="2769067"/>
    <lineage>
        <taxon>Bacteria</taxon>
        <taxon>Bacillati</taxon>
        <taxon>Actinomycetota</taxon>
        <taxon>Actinomycetes</taxon>
        <taxon>Micrococcales</taxon>
        <taxon>Microbacteriaceae</taxon>
        <taxon>Paramicrobacterium</taxon>
    </lineage>
</organism>
<comment type="cofactor">
    <cofactor evidence="1 15">
        <name>pyridoxal 5'-phosphate</name>
        <dbReference type="ChEBI" id="CHEBI:597326"/>
    </cofactor>
</comment>
<dbReference type="Gene3D" id="3.30.470.10">
    <property type="match status" value="1"/>
</dbReference>
<evidence type="ECO:0000256" key="12">
    <source>
        <dbReference type="ARBA" id="ARBA00048798"/>
    </source>
</evidence>
<comment type="catalytic activity">
    <reaction evidence="13 16">
        <text>L-leucine + 2-oxoglutarate = 4-methyl-2-oxopentanoate + L-glutamate</text>
        <dbReference type="Rhea" id="RHEA:18321"/>
        <dbReference type="ChEBI" id="CHEBI:16810"/>
        <dbReference type="ChEBI" id="CHEBI:17865"/>
        <dbReference type="ChEBI" id="CHEBI:29985"/>
        <dbReference type="ChEBI" id="CHEBI:57427"/>
        <dbReference type="EC" id="2.6.1.42"/>
    </reaction>
</comment>
<evidence type="ECO:0000256" key="10">
    <source>
        <dbReference type="ARBA" id="ARBA00023304"/>
    </source>
</evidence>
<dbReference type="InterPro" id="IPR043132">
    <property type="entry name" value="BCAT-like_C"/>
</dbReference>
<reference evidence="17 18" key="1">
    <citation type="submission" date="2020-12" db="EMBL/GenBank/DDBJ databases">
        <title>Microbacterium sp. HY060.</title>
        <authorList>
            <person name="Zhou J."/>
        </authorList>
    </citation>
    <scope>NUCLEOTIDE SEQUENCE [LARGE SCALE GENOMIC DNA]</scope>
    <source>
        <strain evidence="17 18">HY60</strain>
    </source>
</reference>
<keyword evidence="9 15" id="KW-0663">Pyridoxal phosphate</keyword>
<dbReference type="Proteomes" id="UP000662814">
    <property type="component" value="Chromosome"/>
</dbReference>
<evidence type="ECO:0000256" key="16">
    <source>
        <dbReference type="RuleBase" id="RU004517"/>
    </source>
</evidence>
<keyword evidence="7 16" id="KW-0028">Amino-acid biosynthesis</keyword>
<evidence type="ECO:0000256" key="3">
    <source>
        <dbReference type="ARBA" id="ARBA00004931"/>
    </source>
</evidence>
<evidence type="ECO:0000313" key="17">
    <source>
        <dbReference type="EMBL" id="QPZ39760.1"/>
    </source>
</evidence>
<keyword evidence="8 16" id="KW-0808">Transferase</keyword>
<dbReference type="GO" id="GO:0004084">
    <property type="term" value="F:branched-chain-amino-acid transaminase activity"/>
    <property type="evidence" value="ECO:0007669"/>
    <property type="project" value="UniProtKB-EC"/>
</dbReference>
<dbReference type="PANTHER" id="PTHR11825:SF44">
    <property type="entry name" value="BRANCHED-CHAIN-AMINO-ACID AMINOTRANSFERASE"/>
    <property type="match status" value="1"/>
</dbReference>
<evidence type="ECO:0000256" key="4">
    <source>
        <dbReference type="ARBA" id="ARBA00005072"/>
    </source>
</evidence>
<comment type="similarity">
    <text evidence="5 14">Belongs to the class-IV pyridoxal-phosphate-dependent aminotransferase family.</text>
</comment>
<comment type="pathway">
    <text evidence="3">Amino-acid biosynthesis; L-valine biosynthesis; L-valine from pyruvate: step 4/4.</text>
</comment>
<gene>
    <name evidence="17" type="ORF">HCR76_06905</name>
</gene>
<dbReference type="InterPro" id="IPR018300">
    <property type="entry name" value="Aminotrans_IV_CS"/>
</dbReference>
<dbReference type="PIRSF" id="PIRSF006468">
    <property type="entry name" value="BCAT1"/>
    <property type="match status" value="1"/>
</dbReference>
<evidence type="ECO:0000256" key="11">
    <source>
        <dbReference type="ARBA" id="ARBA00048212"/>
    </source>
</evidence>
<keyword evidence="10 16" id="KW-0100">Branched-chain amino acid biosynthesis</keyword>
<keyword evidence="6 16" id="KW-0032">Aminotransferase</keyword>
<dbReference type="NCBIfam" id="NF009897">
    <property type="entry name" value="PRK13357.1"/>
    <property type="match status" value="1"/>
</dbReference>
<dbReference type="PANTHER" id="PTHR11825">
    <property type="entry name" value="SUBGROUP IIII AMINOTRANSFERASE"/>
    <property type="match status" value="1"/>
</dbReference>
<dbReference type="Gene3D" id="3.20.10.10">
    <property type="entry name" value="D-amino Acid Aminotransferase, subunit A, domain 2"/>
    <property type="match status" value="1"/>
</dbReference>
<dbReference type="InterPro" id="IPR033939">
    <property type="entry name" value="BCAT_family"/>
</dbReference>
<name>A0ABX6YM58_9MICO</name>
<protein>
    <recommendedName>
        <fullName evidence="16">Branched-chain-amino-acid aminotransferase</fullName>
        <ecNumber evidence="16">2.6.1.42</ecNumber>
    </recommendedName>
</protein>
<evidence type="ECO:0000256" key="6">
    <source>
        <dbReference type="ARBA" id="ARBA00022576"/>
    </source>
</evidence>
<keyword evidence="18" id="KW-1185">Reference proteome</keyword>
<evidence type="ECO:0000256" key="9">
    <source>
        <dbReference type="ARBA" id="ARBA00022898"/>
    </source>
</evidence>
<dbReference type="SUPFAM" id="SSF56752">
    <property type="entry name" value="D-aminoacid aminotransferase-like PLP-dependent enzymes"/>
    <property type="match status" value="1"/>
</dbReference>
<comment type="pathway">
    <text evidence="2">Amino-acid biosynthesis; L-isoleucine biosynthesis; L-isoleucine from 2-oxobutanoate: step 4/4.</text>
</comment>
<comment type="catalytic activity">
    <reaction evidence="12 16">
        <text>L-isoleucine + 2-oxoglutarate = (S)-3-methyl-2-oxopentanoate + L-glutamate</text>
        <dbReference type="Rhea" id="RHEA:24801"/>
        <dbReference type="ChEBI" id="CHEBI:16810"/>
        <dbReference type="ChEBI" id="CHEBI:29985"/>
        <dbReference type="ChEBI" id="CHEBI:35146"/>
        <dbReference type="ChEBI" id="CHEBI:58045"/>
        <dbReference type="EC" id="2.6.1.42"/>
    </reaction>
</comment>
<evidence type="ECO:0000256" key="14">
    <source>
        <dbReference type="RuleBase" id="RU004106"/>
    </source>
</evidence>
<dbReference type="Pfam" id="PF01063">
    <property type="entry name" value="Aminotran_4"/>
    <property type="match status" value="1"/>
</dbReference>
<dbReference type="InterPro" id="IPR036038">
    <property type="entry name" value="Aminotransferase-like"/>
</dbReference>
<dbReference type="PROSITE" id="PS00770">
    <property type="entry name" value="AA_TRANSFER_CLASS_4"/>
    <property type="match status" value="1"/>
</dbReference>
<evidence type="ECO:0000256" key="2">
    <source>
        <dbReference type="ARBA" id="ARBA00004824"/>
    </source>
</evidence>
<evidence type="ECO:0000256" key="5">
    <source>
        <dbReference type="ARBA" id="ARBA00009320"/>
    </source>
</evidence>
<evidence type="ECO:0000313" key="18">
    <source>
        <dbReference type="Proteomes" id="UP000662814"/>
    </source>
</evidence>
<proteinExistence type="inferred from homology"/>
<comment type="catalytic activity">
    <reaction evidence="11 16">
        <text>L-valine + 2-oxoglutarate = 3-methyl-2-oxobutanoate + L-glutamate</text>
        <dbReference type="Rhea" id="RHEA:24813"/>
        <dbReference type="ChEBI" id="CHEBI:11851"/>
        <dbReference type="ChEBI" id="CHEBI:16810"/>
        <dbReference type="ChEBI" id="CHEBI:29985"/>
        <dbReference type="ChEBI" id="CHEBI:57762"/>
        <dbReference type="EC" id="2.6.1.42"/>
    </reaction>
</comment>
<dbReference type="InterPro" id="IPR001544">
    <property type="entry name" value="Aminotrans_IV"/>
</dbReference>
<dbReference type="InterPro" id="IPR043131">
    <property type="entry name" value="BCAT-like_N"/>
</dbReference>
<evidence type="ECO:0000256" key="8">
    <source>
        <dbReference type="ARBA" id="ARBA00022679"/>
    </source>
</evidence>
<comment type="pathway">
    <text evidence="4">Amino-acid biosynthesis; L-leucine biosynthesis; L-leucine from 3-methyl-2-oxobutanoate: step 4/4.</text>
</comment>
<dbReference type="EC" id="2.6.1.42" evidence="16"/>
<evidence type="ECO:0000256" key="13">
    <source>
        <dbReference type="ARBA" id="ARBA00049229"/>
    </source>
</evidence>
<dbReference type="InterPro" id="IPR005786">
    <property type="entry name" value="B_amino_transII"/>
</dbReference>
<dbReference type="CDD" id="cd01557">
    <property type="entry name" value="BCAT_beta_family"/>
    <property type="match status" value="1"/>
</dbReference>
<sequence length="369" mass="40196">MTITAAAAPIAFQRRLTETPISVETREHILADPSFGRYFTDHMIAIDWTADRGWHDARLQPYGPLTMDPASAVLHYGQEVFEGLKAFRHADGSIWTFRPEQNAARLQGSARRLALPELSTTDFLESLRVLVSADAAWVPSGAERSLYLRPFIIANETFIGVRPARVAAYYAIASPAGPYFEEGVKPVSIWVSTEFSRAGRGGTGAAKSGGNYASSLLPQNEAQSNGCAQVLFADAETGTRIDEVGSMNIFFLTRENVLVTPPASGSILEGITRDSVIQIARDRGLRVDERDVLIAELCDGMTSGEITEVFATGTAGVITPIAQLKSREGAWGSADAAVGDVTRELRDELTGIQRGHRADRHGWMWRLDE</sequence>
<dbReference type="EMBL" id="CP061169">
    <property type="protein sequence ID" value="QPZ39760.1"/>
    <property type="molecule type" value="Genomic_DNA"/>
</dbReference>
<accession>A0ABX6YM58</accession>
<evidence type="ECO:0000256" key="1">
    <source>
        <dbReference type="ARBA" id="ARBA00001933"/>
    </source>
</evidence>
<evidence type="ECO:0000256" key="15">
    <source>
        <dbReference type="RuleBase" id="RU004516"/>
    </source>
</evidence>
<evidence type="ECO:0000256" key="7">
    <source>
        <dbReference type="ARBA" id="ARBA00022605"/>
    </source>
</evidence>